<dbReference type="EMBL" id="JAUEPR010000008">
    <property type="protein sequence ID" value="KAK0481270.1"/>
    <property type="molecule type" value="Genomic_DNA"/>
</dbReference>
<sequence length="379" mass="41868">MSWIARDPPSPLVDTSPKLKDELPKPEGNTLAPSPIPESDPLPNLFEPESNRSPALRAAWGGGSILTYWLLPAVQSTKKSSPEGFRPGTISIRVSFRRGDYVFAAKQNMVLKAQNTISFGSCDIPLSLDEPFIDVDITVFFNQVQWKTVKKMSAPMTRAIRASLDGDFPADVTFMLFSRKSGGTSVCGRRPIYASSIILKGRNLFLDSYMDISRGSDNPPSPDVYQCPYDEDSDLESDVDEDPSPTWSELGLKRFHNIGVCASDQGESPVCSVQADESMGRLQALIIYMYTKEVAFIQLKSSGGRSYSFGDSCSPESMYRLAGKASHEGPKKHAFDNLRSQITPQNIITEIFSKFTAEYAINLARLSISFAERSPFQLP</sequence>
<accession>A0AA39PBP1</accession>
<dbReference type="AlphaFoldDB" id="A0AA39PBP1"/>
<keyword evidence="3" id="KW-1185">Reference proteome</keyword>
<organism evidence="2 3">
    <name type="scientific">Armillaria novae-zelandiae</name>
    <dbReference type="NCBI Taxonomy" id="153914"/>
    <lineage>
        <taxon>Eukaryota</taxon>
        <taxon>Fungi</taxon>
        <taxon>Dikarya</taxon>
        <taxon>Basidiomycota</taxon>
        <taxon>Agaricomycotina</taxon>
        <taxon>Agaricomycetes</taxon>
        <taxon>Agaricomycetidae</taxon>
        <taxon>Agaricales</taxon>
        <taxon>Marasmiineae</taxon>
        <taxon>Physalacriaceae</taxon>
        <taxon>Armillaria</taxon>
    </lineage>
</organism>
<dbReference type="Proteomes" id="UP001175227">
    <property type="component" value="Unassembled WGS sequence"/>
</dbReference>
<comment type="caution">
    <text evidence="2">The sequence shown here is derived from an EMBL/GenBank/DDBJ whole genome shotgun (WGS) entry which is preliminary data.</text>
</comment>
<evidence type="ECO:0000313" key="3">
    <source>
        <dbReference type="Proteomes" id="UP001175227"/>
    </source>
</evidence>
<proteinExistence type="predicted"/>
<evidence type="ECO:0000256" key="1">
    <source>
        <dbReference type="SAM" id="MobiDB-lite"/>
    </source>
</evidence>
<evidence type="ECO:0000313" key="2">
    <source>
        <dbReference type="EMBL" id="KAK0481270.1"/>
    </source>
</evidence>
<feature type="region of interest" description="Disordered" evidence="1">
    <location>
        <begin position="1"/>
        <end position="48"/>
    </location>
</feature>
<gene>
    <name evidence="2" type="ORF">IW261DRAFT_1592496</name>
</gene>
<reference evidence="2" key="1">
    <citation type="submission" date="2023-06" db="EMBL/GenBank/DDBJ databases">
        <authorList>
            <consortium name="Lawrence Berkeley National Laboratory"/>
            <person name="Ahrendt S."/>
            <person name="Sahu N."/>
            <person name="Indic B."/>
            <person name="Wong-Bajracharya J."/>
            <person name="Merenyi Z."/>
            <person name="Ke H.-M."/>
            <person name="Monk M."/>
            <person name="Kocsube S."/>
            <person name="Drula E."/>
            <person name="Lipzen A."/>
            <person name="Balint B."/>
            <person name="Henrissat B."/>
            <person name="Andreopoulos B."/>
            <person name="Martin F.M."/>
            <person name="Harder C.B."/>
            <person name="Rigling D."/>
            <person name="Ford K.L."/>
            <person name="Foster G.D."/>
            <person name="Pangilinan J."/>
            <person name="Papanicolaou A."/>
            <person name="Barry K."/>
            <person name="LaButti K."/>
            <person name="Viragh M."/>
            <person name="Koriabine M."/>
            <person name="Yan M."/>
            <person name="Riley R."/>
            <person name="Champramary S."/>
            <person name="Plett K.L."/>
            <person name="Tsai I.J."/>
            <person name="Slot J."/>
            <person name="Sipos G."/>
            <person name="Plett J."/>
            <person name="Nagy L.G."/>
            <person name="Grigoriev I.V."/>
        </authorList>
    </citation>
    <scope>NUCLEOTIDE SEQUENCE</scope>
    <source>
        <strain evidence="2">ICMP 16352</strain>
    </source>
</reference>
<name>A0AA39PBP1_9AGAR</name>
<protein>
    <submittedName>
        <fullName evidence="2">Uncharacterized protein</fullName>
    </submittedName>
</protein>